<reference evidence="2 3" key="1">
    <citation type="journal article" date="2019" name="Sci. Rep.">
        <title>Orb-weaving spider Araneus ventricosus genome elucidates the spidroin gene catalogue.</title>
        <authorList>
            <person name="Kono N."/>
            <person name="Nakamura H."/>
            <person name="Ohtoshi R."/>
            <person name="Moran D.A.P."/>
            <person name="Shinohara A."/>
            <person name="Yoshida Y."/>
            <person name="Fujiwara M."/>
            <person name="Mori M."/>
            <person name="Tomita M."/>
            <person name="Arakawa K."/>
        </authorList>
    </citation>
    <scope>NUCLEOTIDE SEQUENCE [LARGE SCALE GENOMIC DNA]</scope>
</reference>
<sequence>MVSKTARTRYSISGGTTGPETRNRPCNQPPSPANHHLSGHSGECPGGIYPRRRNTTSREICKSLITDKHIHISWIKVHVGYDGSKEADSLVKEATVFDRDPLSVKAPISFLKSIFKKKMSEE</sequence>
<evidence type="ECO:0000313" key="2">
    <source>
        <dbReference type="EMBL" id="GBM30507.1"/>
    </source>
</evidence>
<feature type="compositionally biased region" description="Polar residues" evidence="1">
    <location>
        <begin position="8"/>
        <end position="26"/>
    </location>
</feature>
<feature type="region of interest" description="Disordered" evidence="1">
    <location>
        <begin position="1"/>
        <end position="52"/>
    </location>
</feature>
<name>A0A4Y2EPS4_ARAVE</name>
<keyword evidence="3" id="KW-1185">Reference proteome</keyword>
<accession>A0A4Y2EPS4</accession>
<organism evidence="2 3">
    <name type="scientific">Araneus ventricosus</name>
    <name type="common">Orbweaver spider</name>
    <name type="synonym">Epeira ventricosa</name>
    <dbReference type="NCBI Taxonomy" id="182803"/>
    <lineage>
        <taxon>Eukaryota</taxon>
        <taxon>Metazoa</taxon>
        <taxon>Ecdysozoa</taxon>
        <taxon>Arthropoda</taxon>
        <taxon>Chelicerata</taxon>
        <taxon>Arachnida</taxon>
        <taxon>Araneae</taxon>
        <taxon>Araneomorphae</taxon>
        <taxon>Entelegynae</taxon>
        <taxon>Araneoidea</taxon>
        <taxon>Araneidae</taxon>
        <taxon>Araneus</taxon>
    </lineage>
</organism>
<evidence type="ECO:0008006" key="4">
    <source>
        <dbReference type="Google" id="ProtNLM"/>
    </source>
</evidence>
<evidence type="ECO:0000313" key="3">
    <source>
        <dbReference type="Proteomes" id="UP000499080"/>
    </source>
</evidence>
<protein>
    <recommendedName>
        <fullName evidence="4">RNase H type-1 domain-containing protein</fullName>
    </recommendedName>
</protein>
<dbReference type="AlphaFoldDB" id="A0A4Y2EPS4"/>
<proteinExistence type="predicted"/>
<dbReference type="OrthoDB" id="6514649at2759"/>
<comment type="caution">
    <text evidence="2">The sequence shown here is derived from an EMBL/GenBank/DDBJ whole genome shotgun (WGS) entry which is preliminary data.</text>
</comment>
<evidence type="ECO:0000256" key="1">
    <source>
        <dbReference type="SAM" id="MobiDB-lite"/>
    </source>
</evidence>
<dbReference type="Proteomes" id="UP000499080">
    <property type="component" value="Unassembled WGS sequence"/>
</dbReference>
<gene>
    <name evidence="2" type="ORF">AVEN_156262_1</name>
</gene>
<dbReference type="EMBL" id="BGPR01000662">
    <property type="protein sequence ID" value="GBM30507.1"/>
    <property type="molecule type" value="Genomic_DNA"/>
</dbReference>